<evidence type="ECO:0008006" key="5">
    <source>
        <dbReference type="Google" id="ProtNLM"/>
    </source>
</evidence>
<sequence>MEESSGSAANNVARAISAAFDWNSPPETRNAAVAFLDSFKSGDIRVSASTSFQLVRKEWSSEIRLHGFKMLQHLVRFRWDEFGISERTKFANATVNLILEMANPSEEWVLKSQTAALVAEVVRREGINLWHELLPSLVSLSNKGPVEAELVAMMLRWLPEDITVHNEDLEGDRRRELLRGLTESLTEILPLLYSLLEKHFGAALSESGMQHFDIAKQHAATVTSALNAINAYAEWAPVPDIAKCGLIHGCGFLLSSLDFRLHACEFFKLVSQRKRPADATAPDFDSAMKNIFEILMNISREFLSRFGSSAAGIDESDLEFVECLCESMVALGSSHLQSITVDGSMISLFLQQMLGYFQHFKFSLHFQSLLFWLAIMRESAPKAKAAAQIAGNNPSVSNQGFGSAQLEIEKKGISAFIDDGICAAILDVSFRRMLKKNVTPGSVTSNEALELWNDEFDGKSDFSQYRSRLLELIRLVTSQKPIVTVTRVSQRIQIIVESCAHLSMSAQDIALMESMQLGLETVVTAIFDGSAVFVISSSEIKFQLHRILEGLLQKLLSMKWAEAALAVVHARYLDSFGSYLKHFPDAVVGVVTKLFELLRSLPLQTDPSNTARFARLQVCSSFIRIARSAEESLIPQMKDIADSMARLEGEGLLLRSEHNILGEAVLIMASFAGSHQQQEVLAWLLGPLSKQWMQLEWQNAYLSNPLGLTQLCNDTQFMWSIFHTVAFFEKALKRSGVKKANLHLQSCSTNNNSTHPHPLSSHLTWMLPPLLRLLRSVHSLWSPPIDQALTGELRAAKGMSHVEHVSLLGESNFKLPKDQSGYVDGIETTETKESNMRNWLKCIRDSGYTVVGLATTIGDAFFRCIDNHSVTLALMENIQSMEFRHLRQLIHSVLIPLVKSCPVDLWSMWLENLLQPLFLHCHQVLTCSWSGLVREGRAKIPDTFGNLSGMDLKVEVMEEKLLRDLTREVCLLLSVLASSGLNSGLPSLDQLGNANRMEASLGDLDVFASNSMIGFFMKHKGLALPALRICIEAFAWTDGEAMSKLTHFCGTLILLAVSSNDVELREFIAKDLFYAIIQGLALESNAIISADLVGLCREIFVYLSDRDPAPRQVLLSLPCITRDDLVAFEDNLTKTTSAKEQKQLMRSLLISATGNKLKALVAQKPTNTITNVTARNRTPARTQNIQEDSLIGLAAIT</sequence>
<dbReference type="PANTHER" id="PTHR11223:SF3">
    <property type="entry name" value="EXPORTIN-5"/>
    <property type="match status" value="1"/>
</dbReference>
<dbReference type="OrthoDB" id="2215036at2759"/>
<dbReference type="InterPro" id="IPR016024">
    <property type="entry name" value="ARM-type_fold"/>
</dbReference>
<name>A0A9D5CNS0_9LILI</name>
<evidence type="ECO:0000259" key="1">
    <source>
        <dbReference type="Pfam" id="PF08389"/>
    </source>
</evidence>
<dbReference type="InterPro" id="IPR013598">
    <property type="entry name" value="Exportin-1/Importin-b-like"/>
</dbReference>
<dbReference type="Proteomes" id="UP001085076">
    <property type="component" value="Miscellaneous, Linkage group lg04"/>
</dbReference>
<dbReference type="GO" id="GO:0005634">
    <property type="term" value="C:nucleus"/>
    <property type="evidence" value="ECO:0007669"/>
    <property type="project" value="TreeGrafter"/>
</dbReference>
<reference evidence="3" key="2">
    <citation type="journal article" date="2022" name="Hortic Res">
        <title>The genome of Dioscorea zingiberensis sheds light on the biosynthesis, origin and evolution of the medicinally important diosgenin saponins.</title>
        <authorList>
            <person name="Li Y."/>
            <person name="Tan C."/>
            <person name="Li Z."/>
            <person name="Guo J."/>
            <person name="Li S."/>
            <person name="Chen X."/>
            <person name="Wang C."/>
            <person name="Dai X."/>
            <person name="Yang H."/>
            <person name="Song W."/>
            <person name="Hou L."/>
            <person name="Xu J."/>
            <person name="Tong Z."/>
            <person name="Xu A."/>
            <person name="Yuan X."/>
            <person name="Wang W."/>
            <person name="Yang Q."/>
            <person name="Chen L."/>
            <person name="Sun Z."/>
            <person name="Wang K."/>
            <person name="Pan B."/>
            <person name="Chen J."/>
            <person name="Bao Y."/>
            <person name="Liu F."/>
            <person name="Qi X."/>
            <person name="Gang D.R."/>
            <person name="Wen J."/>
            <person name="Li J."/>
        </authorList>
    </citation>
    <scope>NUCLEOTIDE SEQUENCE</scope>
    <source>
        <strain evidence="3">Dzin_1.0</strain>
    </source>
</reference>
<dbReference type="GO" id="GO:0005049">
    <property type="term" value="F:nuclear export signal receptor activity"/>
    <property type="evidence" value="ECO:0007669"/>
    <property type="project" value="InterPro"/>
</dbReference>
<dbReference type="GO" id="GO:0003723">
    <property type="term" value="F:RNA binding"/>
    <property type="evidence" value="ECO:0007669"/>
    <property type="project" value="TreeGrafter"/>
</dbReference>
<evidence type="ECO:0000313" key="4">
    <source>
        <dbReference type="Proteomes" id="UP001085076"/>
    </source>
</evidence>
<evidence type="ECO:0000313" key="3">
    <source>
        <dbReference type="EMBL" id="KAJ0976179.1"/>
    </source>
</evidence>
<dbReference type="InterPro" id="IPR045478">
    <property type="entry name" value="Exportin-5_C"/>
</dbReference>
<evidence type="ECO:0000259" key="2">
    <source>
        <dbReference type="Pfam" id="PF19273"/>
    </source>
</evidence>
<dbReference type="AlphaFoldDB" id="A0A9D5CNS0"/>
<dbReference type="InterPro" id="IPR011989">
    <property type="entry name" value="ARM-like"/>
</dbReference>
<feature type="domain" description="Exportin-5 C-terminal" evidence="2">
    <location>
        <begin position="315"/>
        <end position="1164"/>
    </location>
</feature>
<dbReference type="SUPFAM" id="SSF48371">
    <property type="entry name" value="ARM repeat"/>
    <property type="match status" value="1"/>
</dbReference>
<dbReference type="Gene3D" id="1.25.10.10">
    <property type="entry name" value="Leucine-rich Repeat Variant"/>
    <property type="match status" value="1"/>
</dbReference>
<dbReference type="GO" id="GO:0005737">
    <property type="term" value="C:cytoplasm"/>
    <property type="evidence" value="ECO:0007669"/>
    <property type="project" value="TreeGrafter"/>
</dbReference>
<dbReference type="InterPro" id="IPR045065">
    <property type="entry name" value="XPO1/5"/>
</dbReference>
<dbReference type="PANTHER" id="PTHR11223">
    <property type="entry name" value="EXPORTIN 1/5"/>
    <property type="match status" value="1"/>
</dbReference>
<dbReference type="GO" id="GO:0006611">
    <property type="term" value="P:protein export from nucleus"/>
    <property type="evidence" value="ECO:0007669"/>
    <property type="project" value="InterPro"/>
</dbReference>
<dbReference type="GO" id="GO:0006405">
    <property type="term" value="P:RNA export from nucleus"/>
    <property type="evidence" value="ECO:0007669"/>
    <property type="project" value="TreeGrafter"/>
</dbReference>
<gene>
    <name evidence="3" type="ORF">J5N97_018144</name>
</gene>
<protein>
    <recommendedName>
        <fullName evidence="5">Protein HASTY 1</fullName>
    </recommendedName>
</protein>
<organism evidence="3 4">
    <name type="scientific">Dioscorea zingiberensis</name>
    <dbReference type="NCBI Taxonomy" id="325984"/>
    <lineage>
        <taxon>Eukaryota</taxon>
        <taxon>Viridiplantae</taxon>
        <taxon>Streptophyta</taxon>
        <taxon>Embryophyta</taxon>
        <taxon>Tracheophyta</taxon>
        <taxon>Spermatophyta</taxon>
        <taxon>Magnoliopsida</taxon>
        <taxon>Liliopsida</taxon>
        <taxon>Dioscoreales</taxon>
        <taxon>Dioscoreaceae</taxon>
        <taxon>Dioscorea</taxon>
    </lineage>
</organism>
<dbReference type="Pfam" id="PF08389">
    <property type="entry name" value="Xpo1"/>
    <property type="match status" value="1"/>
</dbReference>
<comment type="caution">
    <text evidence="3">The sequence shown here is derived from an EMBL/GenBank/DDBJ whole genome shotgun (WGS) entry which is preliminary data.</text>
</comment>
<dbReference type="GO" id="GO:0042565">
    <property type="term" value="C:RNA nuclear export complex"/>
    <property type="evidence" value="ECO:0007669"/>
    <property type="project" value="TreeGrafter"/>
</dbReference>
<feature type="domain" description="Exportin-1/Importin-beta-like" evidence="1">
    <location>
        <begin position="108"/>
        <end position="266"/>
    </location>
</feature>
<keyword evidence="4" id="KW-1185">Reference proteome</keyword>
<dbReference type="EMBL" id="JAGGNH010000004">
    <property type="protein sequence ID" value="KAJ0976179.1"/>
    <property type="molecule type" value="Genomic_DNA"/>
</dbReference>
<dbReference type="Pfam" id="PF19273">
    <property type="entry name" value="Exportin-5"/>
    <property type="match status" value="1"/>
</dbReference>
<proteinExistence type="predicted"/>
<accession>A0A9D5CNS0</accession>
<reference evidence="3" key="1">
    <citation type="submission" date="2021-03" db="EMBL/GenBank/DDBJ databases">
        <authorList>
            <person name="Li Z."/>
            <person name="Yang C."/>
        </authorList>
    </citation>
    <scope>NUCLEOTIDE SEQUENCE</scope>
    <source>
        <strain evidence="3">Dzin_1.0</strain>
        <tissue evidence="3">Leaf</tissue>
    </source>
</reference>